<reference evidence="1 2" key="1">
    <citation type="submission" date="2012-09" db="EMBL/GenBank/DDBJ databases">
        <title>Genome Sequence of alkane-degrading Bacterium Alcanivorax sp. 521-1.</title>
        <authorList>
            <person name="Lai Q."/>
            <person name="Shao Z."/>
        </authorList>
    </citation>
    <scope>NUCLEOTIDE SEQUENCE [LARGE SCALE GENOMIC DNA]</scope>
    <source>
        <strain evidence="1 2">521-1</strain>
    </source>
</reference>
<dbReference type="Proteomes" id="UP000662703">
    <property type="component" value="Unassembled WGS sequence"/>
</dbReference>
<accession>A0ABS0AQB1</accession>
<evidence type="ECO:0000313" key="2">
    <source>
        <dbReference type="Proteomes" id="UP000662703"/>
    </source>
</evidence>
<dbReference type="Gene3D" id="2.60.120.1140">
    <property type="entry name" value="Protein of unknown function DUF192"/>
    <property type="match status" value="1"/>
</dbReference>
<gene>
    <name evidence="1" type="ORF">Y5W_01588</name>
</gene>
<comment type="caution">
    <text evidence="1">The sequence shown here is derived from an EMBL/GenBank/DDBJ whole genome shotgun (WGS) entry which is preliminary data.</text>
</comment>
<organism evidence="1 2">
    <name type="scientific">Alloalcanivorax profundimaris</name>
    <dbReference type="NCBI Taxonomy" id="2735259"/>
    <lineage>
        <taxon>Bacteria</taxon>
        <taxon>Pseudomonadati</taxon>
        <taxon>Pseudomonadota</taxon>
        <taxon>Gammaproteobacteria</taxon>
        <taxon>Oceanospirillales</taxon>
        <taxon>Alcanivoracaceae</taxon>
        <taxon>Alloalcanivorax</taxon>
    </lineage>
</organism>
<dbReference type="PANTHER" id="PTHR37953">
    <property type="entry name" value="UPF0127 PROTEIN MJ1496"/>
    <property type="match status" value="1"/>
</dbReference>
<dbReference type="PANTHER" id="PTHR37953:SF1">
    <property type="entry name" value="UPF0127 PROTEIN MJ1496"/>
    <property type="match status" value="1"/>
</dbReference>
<dbReference type="EMBL" id="ARXX01000020">
    <property type="protein sequence ID" value="MBF5056294.1"/>
    <property type="molecule type" value="Genomic_DNA"/>
</dbReference>
<proteinExistence type="predicted"/>
<dbReference type="InterPro" id="IPR003795">
    <property type="entry name" value="DUF192"/>
</dbReference>
<keyword evidence="2" id="KW-1185">Reference proteome</keyword>
<evidence type="ECO:0008006" key="3">
    <source>
        <dbReference type="Google" id="ProtNLM"/>
    </source>
</evidence>
<dbReference type="Pfam" id="PF02643">
    <property type="entry name" value="DUF192"/>
    <property type="match status" value="1"/>
</dbReference>
<protein>
    <recommendedName>
        <fullName evidence="3">DUF192 domain-containing protein</fullName>
    </recommendedName>
</protein>
<sequence>MKVYLDDRATPLRAEAALHYRRRLVGLIGRARLAPDDALWIPRCRSIHMFFMRFAIDAVFLDAHGRVLRVHAGLKPWRTATVWRARSVLELAAGTAADLGIKENSHVQIVADADTGRAA</sequence>
<evidence type="ECO:0000313" key="1">
    <source>
        <dbReference type="EMBL" id="MBF5056294.1"/>
    </source>
</evidence>
<dbReference type="InterPro" id="IPR038695">
    <property type="entry name" value="Saro_0823-like_sf"/>
</dbReference>
<name>A0ABS0AQB1_9GAMM</name>
<dbReference type="RefSeq" id="WP_194864818.1">
    <property type="nucleotide sequence ID" value="NZ_ARXX01000020.1"/>
</dbReference>